<dbReference type="SUPFAM" id="SSF56784">
    <property type="entry name" value="HAD-like"/>
    <property type="match status" value="1"/>
</dbReference>
<dbReference type="GO" id="GO:0005829">
    <property type="term" value="C:cytosol"/>
    <property type="evidence" value="ECO:0007669"/>
    <property type="project" value="TreeGrafter"/>
</dbReference>
<proteinExistence type="inferred from homology"/>
<dbReference type="AlphaFoldDB" id="A0A848QMQ3"/>
<comment type="similarity">
    <text evidence="3">Belongs to the HAD-like hydrolase superfamily. CbbY/CbbZ/Gph/YieH family.</text>
</comment>
<dbReference type="Gene3D" id="1.10.150.240">
    <property type="entry name" value="Putative phosphatase, domain 2"/>
    <property type="match status" value="1"/>
</dbReference>
<reference evidence="5 6" key="1">
    <citation type="submission" date="2020-04" db="EMBL/GenBank/DDBJ databases">
        <authorList>
            <person name="Liu A."/>
        </authorList>
    </citation>
    <scope>NUCLEOTIDE SEQUENCE [LARGE SCALE GENOMIC DNA]</scope>
    <source>
        <strain evidence="5 6">RZ02</strain>
    </source>
</reference>
<organism evidence="5 6">
    <name type="scientific">Pontixanthobacter rizhaonensis</name>
    <dbReference type="NCBI Taxonomy" id="2730337"/>
    <lineage>
        <taxon>Bacteria</taxon>
        <taxon>Pseudomonadati</taxon>
        <taxon>Pseudomonadota</taxon>
        <taxon>Alphaproteobacteria</taxon>
        <taxon>Sphingomonadales</taxon>
        <taxon>Erythrobacteraceae</taxon>
        <taxon>Pontixanthobacter</taxon>
    </lineage>
</organism>
<dbReference type="InterPro" id="IPR023198">
    <property type="entry name" value="PGP-like_dom2"/>
</dbReference>
<dbReference type="SFLD" id="SFLDS00003">
    <property type="entry name" value="Haloacid_Dehalogenase"/>
    <property type="match status" value="1"/>
</dbReference>
<dbReference type="InterPro" id="IPR006439">
    <property type="entry name" value="HAD-SF_hydro_IA"/>
</dbReference>
<dbReference type="GO" id="GO:0008967">
    <property type="term" value="F:phosphoglycolate phosphatase activity"/>
    <property type="evidence" value="ECO:0007669"/>
    <property type="project" value="UniProtKB-EC"/>
</dbReference>
<evidence type="ECO:0000256" key="1">
    <source>
        <dbReference type="ARBA" id="ARBA00000830"/>
    </source>
</evidence>
<comment type="catalytic activity">
    <reaction evidence="1">
        <text>2-phosphoglycolate + H2O = glycolate + phosphate</text>
        <dbReference type="Rhea" id="RHEA:14369"/>
        <dbReference type="ChEBI" id="CHEBI:15377"/>
        <dbReference type="ChEBI" id="CHEBI:29805"/>
        <dbReference type="ChEBI" id="CHEBI:43474"/>
        <dbReference type="ChEBI" id="CHEBI:58033"/>
        <dbReference type="EC" id="3.1.3.18"/>
    </reaction>
</comment>
<dbReference type="NCBIfam" id="TIGR01549">
    <property type="entry name" value="HAD-SF-IA-v1"/>
    <property type="match status" value="1"/>
</dbReference>
<evidence type="ECO:0000313" key="6">
    <source>
        <dbReference type="Proteomes" id="UP000561181"/>
    </source>
</evidence>
<gene>
    <name evidence="5" type="ORF">HKD42_07475</name>
</gene>
<dbReference type="SFLD" id="SFLDG01135">
    <property type="entry name" value="C1.5.6:_HAD__Beta-PGM__Phospha"/>
    <property type="match status" value="1"/>
</dbReference>
<dbReference type="PANTHER" id="PTHR43434">
    <property type="entry name" value="PHOSPHOGLYCOLATE PHOSPHATASE"/>
    <property type="match status" value="1"/>
</dbReference>
<dbReference type="InterPro" id="IPR041492">
    <property type="entry name" value="HAD_2"/>
</dbReference>
<dbReference type="GO" id="GO:0006281">
    <property type="term" value="P:DNA repair"/>
    <property type="evidence" value="ECO:0007669"/>
    <property type="project" value="TreeGrafter"/>
</dbReference>
<dbReference type="PANTHER" id="PTHR43434:SF1">
    <property type="entry name" value="PHOSPHOGLYCOLATE PHOSPHATASE"/>
    <property type="match status" value="1"/>
</dbReference>
<dbReference type="EMBL" id="JABCRE010000002">
    <property type="protein sequence ID" value="NMW31897.1"/>
    <property type="molecule type" value="Genomic_DNA"/>
</dbReference>
<name>A0A848QMQ3_9SPHN</name>
<evidence type="ECO:0000313" key="5">
    <source>
        <dbReference type="EMBL" id="NMW31897.1"/>
    </source>
</evidence>
<dbReference type="SFLD" id="SFLDG01129">
    <property type="entry name" value="C1.5:_HAD__Beta-PGM__Phosphata"/>
    <property type="match status" value="1"/>
</dbReference>
<dbReference type="InterPro" id="IPR036412">
    <property type="entry name" value="HAD-like_sf"/>
</dbReference>
<protein>
    <recommendedName>
        <fullName evidence="4">phosphoglycolate phosphatase</fullName>
        <ecNumber evidence="4">3.1.3.18</ecNumber>
    </recommendedName>
</protein>
<accession>A0A848QMQ3</accession>
<dbReference type="RefSeq" id="WP_170011824.1">
    <property type="nucleotide sequence ID" value="NZ_JABCRE010000002.1"/>
</dbReference>
<keyword evidence="6" id="KW-1185">Reference proteome</keyword>
<dbReference type="InterPro" id="IPR023214">
    <property type="entry name" value="HAD_sf"/>
</dbReference>
<dbReference type="Pfam" id="PF13419">
    <property type="entry name" value="HAD_2"/>
    <property type="match status" value="1"/>
</dbReference>
<evidence type="ECO:0000256" key="3">
    <source>
        <dbReference type="ARBA" id="ARBA00006171"/>
    </source>
</evidence>
<comment type="pathway">
    <text evidence="2">Organic acid metabolism; glycolate biosynthesis; glycolate from 2-phosphoglycolate: step 1/1.</text>
</comment>
<dbReference type="Gene3D" id="3.40.50.1000">
    <property type="entry name" value="HAD superfamily/HAD-like"/>
    <property type="match status" value="1"/>
</dbReference>
<sequence length="225" mass="23786">MTTFPFSAIGFDLDGTLLDTHQDLGAAVNHALKLGGLKPVPVDSSKDLIGGGAKMMLSRAVDDQGGMERDDFHALYKKMLSYYSEHNAVHSHPYPGMIDTLDELADRGVKIAVVTNKFESFATSILNQLGLADRFVTIIGGDTMGKGNAKPAPDPIYEARKRCGGGSFAFVGDSSYDVNAAKAAGVPVIACAYGYCDKPPHELGADAVIQTASELIPALEALPKP</sequence>
<evidence type="ECO:0000256" key="4">
    <source>
        <dbReference type="ARBA" id="ARBA00013078"/>
    </source>
</evidence>
<comment type="caution">
    <text evidence="5">The sequence shown here is derived from an EMBL/GenBank/DDBJ whole genome shotgun (WGS) entry which is preliminary data.</text>
</comment>
<keyword evidence="5" id="KW-0378">Hydrolase</keyword>
<dbReference type="Proteomes" id="UP000561181">
    <property type="component" value="Unassembled WGS sequence"/>
</dbReference>
<evidence type="ECO:0000256" key="2">
    <source>
        <dbReference type="ARBA" id="ARBA00004818"/>
    </source>
</evidence>
<dbReference type="EC" id="3.1.3.18" evidence="4"/>
<dbReference type="InterPro" id="IPR050155">
    <property type="entry name" value="HAD-like_hydrolase_sf"/>
</dbReference>